<evidence type="ECO:0000313" key="5">
    <source>
        <dbReference type="EMBL" id="ASA24785.1"/>
    </source>
</evidence>
<dbReference type="InterPro" id="IPR036866">
    <property type="entry name" value="RibonucZ/Hydroxyglut_hydro"/>
</dbReference>
<protein>
    <submittedName>
        <fullName evidence="5">MBL fold metallo-hydrolase</fullName>
    </submittedName>
</protein>
<name>A0A2Z2KKL8_9BACL</name>
<evidence type="ECO:0000313" key="6">
    <source>
        <dbReference type="Proteomes" id="UP000249890"/>
    </source>
</evidence>
<accession>A0A2Z2KKL8</accession>
<dbReference type="EMBL" id="CP021780">
    <property type="protein sequence ID" value="ASA24785.1"/>
    <property type="molecule type" value="Genomic_DNA"/>
</dbReference>
<dbReference type="KEGG" id="pdh:B9T62_30920"/>
<dbReference type="InterPro" id="IPR050855">
    <property type="entry name" value="NDM-1-like"/>
</dbReference>
<dbReference type="Pfam" id="PF00753">
    <property type="entry name" value="Lactamase_B"/>
    <property type="match status" value="1"/>
</dbReference>
<comment type="catalytic activity">
    <reaction evidence="3">
        <text>3',5'-cyclic UMP + H2O = UMP + H(+)</text>
        <dbReference type="Rhea" id="RHEA:70575"/>
        <dbReference type="ChEBI" id="CHEBI:15377"/>
        <dbReference type="ChEBI" id="CHEBI:15378"/>
        <dbReference type="ChEBI" id="CHEBI:57865"/>
        <dbReference type="ChEBI" id="CHEBI:184387"/>
    </reaction>
    <physiologicalReaction direction="left-to-right" evidence="3">
        <dbReference type="Rhea" id="RHEA:70576"/>
    </physiologicalReaction>
</comment>
<dbReference type="Proteomes" id="UP000249890">
    <property type="component" value="Chromosome"/>
</dbReference>
<evidence type="ECO:0000256" key="1">
    <source>
        <dbReference type="ARBA" id="ARBA00034221"/>
    </source>
</evidence>
<sequence length="231" mass="25836">MILADGVAMISLRLGGFVLNPVVLWDEKTALLVDTGMPGQVQAIIEALRELGVPLERLHTVILTHQDIDHIGSLPELQESVGHQITVCAHEQDQPYIEGEQPLLKLELPPEMQHFIKHPPRAKVDRLVTDGEYLPWFGGIRILFTPGHTPGHISLYLQQSKILITGDAMYCENNRLYAPSSRTTPDMPAALLSIRKFQEYDITQAVCYHGGVCSNRVNEQIRLMGTEMNPD</sequence>
<evidence type="ECO:0000259" key="4">
    <source>
        <dbReference type="SMART" id="SM00849"/>
    </source>
</evidence>
<comment type="function">
    <text evidence="2">Counteracts the endogenous Pycsar antiviral defense system. Phosphodiesterase that enables metal-dependent hydrolysis of host cyclic nucleotide Pycsar defense signals such as cCMP and cUMP.</text>
</comment>
<evidence type="ECO:0000256" key="3">
    <source>
        <dbReference type="ARBA" id="ARBA00048505"/>
    </source>
</evidence>
<keyword evidence="6" id="KW-1185">Reference proteome</keyword>
<reference evidence="5 6" key="1">
    <citation type="submission" date="2017-06" db="EMBL/GenBank/DDBJ databases">
        <title>Complete genome sequence of Paenibacillus donghaensis KCTC 13049T isolated from East Sea sediment, South Korea.</title>
        <authorList>
            <person name="Jung B.K."/>
            <person name="Hong S.-J."/>
            <person name="Shin J.-H."/>
        </authorList>
    </citation>
    <scope>NUCLEOTIDE SEQUENCE [LARGE SCALE GENOMIC DNA]</scope>
    <source>
        <strain evidence="5 6">KCTC 13049</strain>
    </source>
</reference>
<proteinExistence type="predicted"/>
<gene>
    <name evidence="5" type="ORF">B9T62_30920</name>
</gene>
<evidence type="ECO:0000256" key="2">
    <source>
        <dbReference type="ARBA" id="ARBA00034301"/>
    </source>
</evidence>
<dbReference type="PANTHER" id="PTHR42951:SF15">
    <property type="entry name" value="METALLO-BETA-LACTAMASE SUPERFAMILY PROTEIN"/>
    <property type="match status" value="1"/>
</dbReference>
<keyword evidence="5" id="KW-0378">Hydrolase</keyword>
<dbReference type="CDD" id="cd07721">
    <property type="entry name" value="yflN-like_MBL-fold"/>
    <property type="match status" value="1"/>
</dbReference>
<organism evidence="5 6">
    <name type="scientific">Paenibacillus donghaensis</name>
    <dbReference type="NCBI Taxonomy" id="414771"/>
    <lineage>
        <taxon>Bacteria</taxon>
        <taxon>Bacillati</taxon>
        <taxon>Bacillota</taxon>
        <taxon>Bacilli</taxon>
        <taxon>Bacillales</taxon>
        <taxon>Paenibacillaceae</taxon>
        <taxon>Paenibacillus</taxon>
    </lineage>
</organism>
<dbReference type="RefSeq" id="WP_087918753.1">
    <property type="nucleotide sequence ID" value="NZ_CP021780.1"/>
</dbReference>
<dbReference type="OrthoDB" id="9802248at2"/>
<dbReference type="Gene3D" id="3.60.15.10">
    <property type="entry name" value="Ribonuclease Z/Hydroxyacylglutathione hydrolase-like"/>
    <property type="match status" value="1"/>
</dbReference>
<dbReference type="GO" id="GO:0016787">
    <property type="term" value="F:hydrolase activity"/>
    <property type="evidence" value="ECO:0007669"/>
    <property type="project" value="UniProtKB-KW"/>
</dbReference>
<dbReference type="PANTHER" id="PTHR42951">
    <property type="entry name" value="METALLO-BETA-LACTAMASE DOMAIN-CONTAINING"/>
    <property type="match status" value="1"/>
</dbReference>
<comment type="catalytic activity">
    <reaction evidence="1">
        <text>3',5'-cyclic CMP + H2O = CMP + H(+)</text>
        <dbReference type="Rhea" id="RHEA:72675"/>
        <dbReference type="ChEBI" id="CHEBI:15377"/>
        <dbReference type="ChEBI" id="CHEBI:15378"/>
        <dbReference type="ChEBI" id="CHEBI:58003"/>
        <dbReference type="ChEBI" id="CHEBI:60377"/>
    </reaction>
    <physiologicalReaction direction="left-to-right" evidence="1">
        <dbReference type="Rhea" id="RHEA:72676"/>
    </physiologicalReaction>
</comment>
<dbReference type="SUPFAM" id="SSF56281">
    <property type="entry name" value="Metallo-hydrolase/oxidoreductase"/>
    <property type="match status" value="1"/>
</dbReference>
<feature type="domain" description="Metallo-beta-lactamase" evidence="4">
    <location>
        <begin position="18"/>
        <end position="209"/>
    </location>
</feature>
<dbReference type="InterPro" id="IPR001279">
    <property type="entry name" value="Metallo-B-lactamas"/>
</dbReference>
<dbReference type="SMART" id="SM00849">
    <property type="entry name" value="Lactamase_B"/>
    <property type="match status" value="1"/>
</dbReference>
<dbReference type="AlphaFoldDB" id="A0A2Z2KKL8"/>